<comment type="caution">
    <text evidence="3">The sequence shown here is derived from an EMBL/GenBank/DDBJ whole genome shotgun (WGS) entry which is preliminary data.</text>
</comment>
<name>A0A736M9G3_SALET</name>
<evidence type="ECO:0000313" key="2">
    <source>
        <dbReference type="EMBL" id="HAE1219837.1"/>
    </source>
</evidence>
<dbReference type="EMBL" id="DAAFXG010000009">
    <property type="protein sequence ID" value="HAB1883934.1"/>
    <property type="molecule type" value="Genomic_DNA"/>
</dbReference>
<dbReference type="EMBL" id="DAASYN010000016">
    <property type="protein sequence ID" value="HAE7559578.1"/>
    <property type="molecule type" value="Genomic_DNA"/>
</dbReference>
<evidence type="ECO:0000313" key="1">
    <source>
        <dbReference type="EMBL" id="HAB1883934.1"/>
    </source>
</evidence>
<reference evidence="3" key="1">
    <citation type="journal article" date="2018" name="Genome Biol.">
        <title>SKESA: strategic k-mer extension for scrupulous assemblies.</title>
        <authorList>
            <person name="Souvorov A."/>
            <person name="Agarwala R."/>
            <person name="Lipman D.J."/>
        </authorList>
    </citation>
    <scope>NUCLEOTIDE SEQUENCE</scope>
    <source>
        <strain evidence="3">11-5588</strain>
        <strain evidence="1">Salmonella enterica</strain>
    </source>
</reference>
<accession>A0A736M9G3</accession>
<dbReference type="EMBL" id="DAAQWY010000010">
    <property type="protein sequence ID" value="HAE1219837.1"/>
    <property type="molecule type" value="Genomic_DNA"/>
</dbReference>
<proteinExistence type="predicted"/>
<dbReference type="AlphaFoldDB" id="A0A736M9G3"/>
<evidence type="ECO:0000313" key="3">
    <source>
        <dbReference type="EMBL" id="HAE7559578.1"/>
    </source>
</evidence>
<gene>
    <name evidence="2" type="ORF">G2913_17110</name>
    <name evidence="3" type="ORF">G4P20_003797</name>
    <name evidence="1" type="ORF">GBY78_16825</name>
</gene>
<organism evidence="3">
    <name type="scientific">Salmonella enterica subsp. enterica serovar Agona</name>
    <dbReference type="NCBI Taxonomy" id="58095"/>
    <lineage>
        <taxon>Bacteria</taxon>
        <taxon>Pseudomonadati</taxon>
        <taxon>Pseudomonadota</taxon>
        <taxon>Gammaproteobacteria</taxon>
        <taxon>Enterobacterales</taxon>
        <taxon>Enterobacteriaceae</taxon>
        <taxon>Salmonella</taxon>
    </lineage>
</organism>
<sequence>MLRLVNSDVVDNKWLRKWAQHMTCLAAGNDLSSREVNKFTDSLVNQTTAVELGVVVKELLNHIRMTR</sequence>
<protein>
    <submittedName>
        <fullName evidence="3">Uncharacterized protein</fullName>
    </submittedName>
</protein>
<reference evidence="3" key="2">
    <citation type="submission" date="2018-07" db="EMBL/GenBank/DDBJ databases">
        <authorList>
            <consortium name="NCBI Pathogen Detection Project"/>
        </authorList>
    </citation>
    <scope>NUCLEOTIDE SEQUENCE</scope>
    <source>
        <strain evidence="3">11-5588</strain>
        <strain evidence="1">Salmonella enterica</strain>
    </source>
</reference>